<evidence type="ECO:0000256" key="2">
    <source>
        <dbReference type="ARBA" id="ARBA00022737"/>
    </source>
</evidence>
<evidence type="ECO:0000256" key="1">
    <source>
        <dbReference type="ARBA" id="ARBA00022574"/>
    </source>
</evidence>
<dbReference type="AlphaFoldDB" id="A0A8H3X160"/>
<dbReference type="PANTHER" id="PTHR19857">
    <property type="entry name" value="MITOCHONDRIAL DIVISION PROTEIN 1-RELATED"/>
    <property type="match status" value="1"/>
</dbReference>
<comment type="caution">
    <text evidence="4">The sequence shown here is derived from an EMBL/GenBank/DDBJ whole genome shotgun (WGS) entry which is preliminary data.</text>
</comment>
<dbReference type="Gene3D" id="2.130.10.10">
    <property type="entry name" value="YVTN repeat-like/Quinoprotein amine dehydrogenase"/>
    <property type="match status" value="1"/>
</dbReference>
<dbReference type="InterPro" id="IPR051179">
    <property type="entry name" value="WD_repeat_multifunction"/>
</dbReference>
<dbReference type="InterPro" id="IPR001680">
    <property type="entry name" value="WD40_rpt"/>
</dbReference>
<dbReference type="PROSITE" id="PS50082">
    <property type="entry name" value="WD_REPEATS_2"/>
    <property type="match status" value="2"/>
</dbReference>
<reference evidence="4 5" key="1">
    <citation type="journal article" date="2019" name="Environ. Microbiol.">
        <title>At the nexus of three kingdoms: the genome of the mycorrhizal fungus Gigaspora margarita provides insights into plant, endobacterial and fungal interactions.</title>
        <authorList>
            <person name="Venice F."/>
            <person name="Ghignone S."/>
            <person name="Salvioli di Fossalunga A."/>
            <person name="Amselem J."/>
            <person name="Novero M."/>
            <person name="Xianan X."/>
            <person name="Sedzielewska Toro K."/>
            <person name="Morin E."/>
            <person name="Lipzen A."/>
            <person name="Grigoriev I.V."/>
            <person name="Henrissat B."/>
            <person name="Martin F.M."/>
            <person name="Bonfante P."/>
        </authorList>
    </citation>
    <scope>NUCLEOTIDE SEQUENCE [LARGE SCALE GENOMIC DNA]</scope>
    <source>
        <strain evidence="4 5">BEG34</strain>
    </source>
</reference>
<dbReference type="SUPFAM" id="SSF82171">
    <property type="entry name" value="DPP6 N-terminal domain-like"/>
    <property type="match status" value="1"/>
</dbReference>
<dbReference type="Pfam" id="PF00400">
    <property type="entry name" value="WD40"/>
    <property type="match status" value="3"/>
</dbReference>
<dbReference type="OrthoDB" id="10248252at2759"/>
<dbReference type="PROSITE" id="PS00678">
    <property type="entry name" value="WD_REPEATS_1"/>
    <property type="match status" value="1"/>
</dbReference>
<gene>
    <name evidence="4" type="ORF">F8M41_011371</name>
</gene>
<dbReference type="PANTHER" id="PTHR19857:SF8">
    <property type="entry name" value="ANGIO-ASSOCIATED MIGRATORY CELL PROTEIN"/>
    <property type="match status" value="1"/>
</dbReference>
<evidence type="ECO:0000256" key="3">
    <source>
        <dbReference type="PROSITE-ProRule" id="PRU00221"/>
    </source>
</evidence>
<dbReference type="InterPro" id="IPR015943">
    <property type="entry name" value="WD40/YVTN_repeat-like_dom_sf"/>
</dbReference>
<dbReference type="EMBL" id="WTPW01002327">
    <property type="protein sequence ID" value="KAF0386557.1"/>
    <property type="molecule type" value="Genomic_DNA"/>
</dbReference>
<dbReference type="Proteomes" id="UP000439903">
    <property type="component" value="Unassembled WGS sequence"/>
</dbReference>
<accession>A0A8H3X160</accession>
<organism evidence="4 5">
    <name type="scientific">Gigaspora margarita</name>
    <dbReference type="NCBI Taxonomy" id="4874"/>
    <lineage>
        <taxon>Eukaryota</taxon>
        <taxon>Fungi</taxon>
        <taxon>Fungi incertae sedis</taxon>
        <taxon>Mucoromycota</taxon>
        <taxon>Glomeromycotina</taxon>
        <taxon>Glomeromycetes</taxon>
        <taxon>Diversisporales</taxon>
        <taxon>Gigasporaceae</taxon>
        <taxon>Gigaspora</taxon>
    </lineage>
</organism>
<dbReference type="InterPro" id="IPR019775">
    <property type="entry name" value="WD40_repeat_CS"/>
</dbReference>
<proteinExistence type="predicted"/>
<dbReference type="SMART" id="SM00320">
    <property type="entry name" value="WD40"/>
    <property type="match status" value="5"/>
</dbReference>
<evidence type="ECO:0000313" key="4">
    <source>
        <dbReference type="EMBL" id="KAF0386557.1"/>
    </source>
</evidence>
<feature type="repeat" description="WD" evidence="3">
    <location>
        <begin position="787"/>
        <end position="814"/>
    </location>
</feature>
<dbReference type="SUPFAM" id="SSF50978">
    <property type="entry name" value="WD40 repeat-like"/>
    <property type="match status" value="1"/>
</dbReference>
<dbReference type="PROSITE" id="PS50294">
    <property type="entry name" value="WD_REPEATS_REGION"/>
    <property type="match status" value="1"/>
</dbReference>
<dbReference type="InterPro" id="IPR036322">
    <property type="entry name" value="WD40_repeat_dom_sf"/>
</dbReference>
<keyword evidence="5" id="KW-1185">Reference proteome</keyword>
<evidence type="ECO:0000313" key="5">
    <source>
        <dbReference type="Proteomes" id="UP000439903"/>
    </source>
</evidence>
<keyword evidence="2" id="KW-0677">Repeat</keyword>
<keyword evidence="1 3" id="KW-0853">WD repeat</keyword>
<sequence length="872" mass="98209">MDLTQEGTSVDIDVNAVRDLYNSPGPIDLKPIVHNAKLQLNELSELYKKYLLYKSDPVRSAIYEFSWDKCLEKLNEYVVQIKRLGSDFEIPSELRNSKLSTFVKKHNNFKSLDPINVNNSDATFQDVMQLPMPDQLMQAKIFGDIGIASIHNDVSSRDNIISVNRVDDNKVNNNISLPDLIILDENDIPSVKHSTSQSFKKSKKSCAKLTNNQCLTNQCVQPRIYNEPVKNKAYILPMKRSAPAVLNHYTIVHTKLPSHRLDKKFRGEKYRSQVESFDEDKNISLEYSASGSKSNPISLVSSDEEDDVLTSSSLTRAVTKQKVAQPFGVKSHKRIDFSNSKAQELDTMIIPQKVESKNPSTQKVQKSTQNPRLEVQSVSLQDIEIKTLYFKHDKEQDVAKKLLFEKRDYKIKTAMEQEDCLDDPSYDIDNAMTIISYMALNDLSDNPQTFSFSDSQVVHRLNQLKSYDFKCGSGDVNEIALNCSNTSTPIIAMGYIANTDPDYNYPGNLQFLDVKQGAIYNLWGHVEQDLNSKSDVWTTVTDVKFSPDGKFIFSASTDASIKVWQTGDANSYLKPLHTKVCQSKIHRLSVCKKPTYGTKYQLASCEDSGLAQVHFVRIDKKQGFTMLSQEFIEENCKRVSSDINFISSNKVVAGYYGSSNDPNGVIKVWDINSRKKTCYSKQPITGSVSCLDVSYDEKWITCGTTAGFEDKEGDGSMHIWDMLSSTTLCAYTGERDINVISISPNDQYIALGGMMNTVYVYDKRYLNQSLHVLKHENPDDGLPHDGIMSLQWILDSNILVSGGNDNCVKIWDVSLASDNNMIYQFSHHDSPVTSIKIASDLSLLTVGVSSGKMYVYSSDETFIQAGNRLKYL</sequence>
<name>A0A8H3X160_GIGMA</name>
<protein>
    <submittedName>
        <fullName evidence="4">WD40 repeat-like protein</fullName>
    </submittedName>
</protein>
<feature type="repeat" description="WD" evidence="3">
    <location>
        <begin position="540"/>
        <end position="574"/>
    </location>
</feature>